<dbReference type="InParanoid" id="Q7NLU5"/>
<dbReference type="eggNOG" id="ENOG502ZBJJ">
    <property type="taxonomic scope" value="Bacteria"/>
</dbReference>
<dbReference type="KEGG" id="gvi:gll1024"/>
<gene>
    <name evidence="3" type="primary">cpcS</name>
    <name evidence="4" type="ordered locus">gll1024</name>
</gene>
<dbReference type="InterPro" id="IPR012674">
    <property type="entry name" value="Calycin"/>
</dbReference>
<name>Q7NLU5_GLOVI</name>
<dbReference type="Pfam" id="PF09367">
    <property type="entry name" value="CpeS"/>
    <property type="match status" value="1"/>
</dbReference>
<evidence type="ECO:0000256" key="1">
    <source>
        <dbReference type="ARBA" id="ARBA00010681"/>
    </source>
</evidence>
<sequence length="195" mass="22685">MGDRRAGGLIMTTIDEFFDACLGKWSIERTYHYLGDAEGRVERSHTNYDIRPLTTDRQHKVLADNERPTDAPEPLYGFYLAFDTVSDRGEKVAMDLNILFVPTQIEEGGFLEGDYLRDRAYEEARPMVSHFRYDPERAELRMTTRYTRVVSVDSITLVQPDLRIRQIQNFRRPQFDSLPLRELELVGFGVEKKVS</sequence>
<comment type="similarity">
    <text evidence="1 3">Belongs to the CpcS/CpeS biliprotein lyase family.</text>
</comment>
<dbReference type="EC" id="4.-.-.-" evidence="3"/>
<dbReference type="InterPro" id="IPR018536">
    <property type="entry name" value="CpcS/CpeS"/>
</dbReference>
<evidence type="ECO:0000313" key="5">
    <source>
        <dbReference type="Proteomes" id="UP000000557"/>
    </source>
</evidence>
<dbReference type="Gene3D" id="2.40.128.20">
    <property type="match status" value="1"/>
</dbReference>
<dbReference type="AlphaFoldDB" id="Q7NLU5"/>
<dbReference type="GO" id="GO:0017006">
    <property type="term" value="P:protein-tetrapyrrole linkage"/>
    <property type="evidence" value="ECO:0007669"/>
    <property type="project" value="UniProtKB-UniRule"/>
</dbReference>
<dbReference type="STRING" id="251221.gene:10758502"/>
<proteinExistence type="inferred from homology"/>
<reference evidence="4 5" key="1">
    <citation type="journal article" date="2003" name="DNA Res.">
        <title>Complete genome structure of Gloeobacter violaceus PCC 7421, a cyanobacterium that lacks thylakoids.</title>
        <authorList>
            <person name="Nakamura Y."/>
            <person name="Kaneko T."/>
            <person name="Sato S."/>
            <person name="Mimuro M."/>
            <person name="Miyashita H."/>
            <person name="Tsuchiya T."/>
            <person name="Sasamoto S."/>
            <person name="Watanabe A."/>
            <person name="Kawashima K."/>
            <person name="Kishida Y."/>
            <person name="Kiyokawa C."/>
            <person name="Kohara M."/>
            <person name="Matsumoto M."/>
            <person name="Matsuno A."/>
            <person name="Nakazaki N."/>
            <person name="Shimpo S."/>
            <person name="Takeuchi C."/>
            <person name="Yamada M."/>
            <person name="Tabata S."/>
        </authorList>
    </citation>
    <scope>NUCLEOTIDE SEQUENCE [LARGE SCALE GENOMIC DNA]</scope>
    <source>
        <strain evidence="5">ATCC 29082 / PCC 7421</strain>
    </source>
</reference>
<keyword evidence="5" id="KW-1185">Reference proteome</keyword>
<comment type="function">
    <text evidence="3">Covalently attaches a chromophore to Cys residue(s) of phycobiliproteins.</text>
</comment>
<evidence type="ECO:0000313" key="4">
    <source>
        <dbReference type="EMBL" id="BAC88965.1"/>
    </source>
</evidence>
<keyword evidence="2 3" id="KW-0456">Lyase</keyword>
<evidence type="ECO:0000256" key="3">
    <source>
        <dbReference type="HAMAP-Rule" id="MF_01459"/>
    </source>
</evidence>
<dbReference type="GO" id="GO:0016829">
    <property type="term" value="F:lyase activity"/>
    <property type="evidence" value="ECO:0007669"/>
    <property type="project" value="UniProtKB-KW"/>
</dbReference>
<protein>
    <recommendedName>
        <fullName evidence="3">Chromophore lyase CpcS/CpeS</fullName>
        <ecNumber evidence="3">4.-.-.-</ecNumber>
    </recommendedName>
</protein>
<organism evidence="4 5">
    <name type="scientific">Gloeobacter violaceus (strain ATCC 29082 / PCC 7421)</name>
    <dbReference type="NCBI Taxonomy" id="251221"/>
    <lineage>
        <taxon>Bacteria</taxon>
        <taxon>Bacillati</taxon>
        <taxon>Cyanobacteriota</taxon>
        <taxon>Cyanophyceae</taxon>
        <taxon>Gloeobacterales</taxon>
        <taxon>Gloeobacteraceae</taxon>
        <taxon>Gloeobacter</taxon>
    </lineage>
</organism>
<dbReference type="PATRIC" id="fig|251221.4.peg.1048"/>
<dbReference type="OrthoDB" id="529172at2"/>
<dbReference type="CDD" id="cd16339">
    <property type="entry name" value="CpcS"/>
    <property type="match status" value="1"/>
</dbReference>
<dbReference type="Proteomes" id="UP000000557">
    <property type="component" value="Chromosome"/>
</dbReference>
<accession>Q7NLU5</accession>
<dbReference type="HOGENOM" id="CLU_1282167_0_0_3"/>
<evidence type="ECO:0000256" key="2">
    <source>
        <dbReference type="ARBA" id="ARBA00023239"/>
    </source>
</evidence>
<dbReference type="EnsemblBacteria" id="BAC88965">
    <property type="protein sequence ID" value="BAC88965"/>
    <property type="gene ID" value="BAC88965"/>
</dbReference>
<dbReference type="PhylomeDB" id="Q7NLU5"/>
<dbReference type="EMBL" id="BA000045">
    <property type="protein sequence ID" value="BAC88965.1"/>
    <property type="molecule type" value="Genomic_DNA"/>
</dbReference>
<reference evidence="4 5" key="2">
    <citation type="journal article" date="2003" name="DNA Res.">
        <title>Complete genome structure of Gloeobacter violaceus PCC 7421, a cyanobacterium that lacks thylakoids (supplement).</title>
        <authorList>
            <person name="Nakamura Y."/>
            <person name="Kaneko T."/>
            <person name="Sato S."/>
            <person name="Mimuro M."/>
            <person name="Miyashita H."/>
            <person name="Tsuchiya T."/>
            <person name="Sasamoto S."/>
            <person name="Watanabe A."/>
            <person name="Kawashima K."/>
            <person name="Kishida Y."/>
            <person name="Kiyokawa C."/>
            <person name="Kohara M."/>
            <person name="Matsumoto M."/>
            <person name="Matsuno A."/>
            <person name="Nakazaki N."/>
            <person name="Shimpo S."/>
            <person name="Takeuchi C."/>
            <person name="Yamada M."/>
            <person name="Tabata S."/>
        </authorList>
    </citation>
    <scope>NUCLEOTIDE SEQUENCE [LARGE SCALE GENOMIC DNA]</scope>
    <source>
        <strain evidence="5">ATCC 29082 / PCC 7421</strain>
    </source>
</reference>
<dbReference type="HAMAP" id="MF_01459">
    <property type="entry name" value="Chrphore_lyase_CpxS"/>
    <property type="match status" value="1"/>
</dbReference>